<reference evidence="3" key="2">
    <citation type="journal article" date="2018" name="Nat. Commun.">
        <title>Tailed giant Tupanvirus possesses the most complete translational apparatus of the known virosphere.</title>
        <authorList>
            <person name="Abrahao J."/>
            <person name="Silva L."/>
            <person name="Silva L.S."/>
            <person name="Khalil J.Y.B."/>
            <person name="Rodrigues R."/>
            <person name="Arantes T."/>
            <person name="Assis F."/>
            <person name="Boratto P."/>
            <person name="Andrade M."/>
            <person name="Kroon E.G."/>
            <person name="Ribeiro B."/>
            <person name="Bergier I."/>
            <person name="Seligmann H."/>
            <person name="Ghigo E."/>
            <person name="Colson P."/>
            <person name="Levasseur A."/>
            <person name="Kroemer G."/>
            <person name="Raoult D."/>
            <person name="La Scola B."/>
        </authorList>
    </citation>
    <scope>NUCLEOTIDE SEQUENCE [LARGE SCALE GENOMIC DNA]</scope>
    <source>
        <strain evidence="3">Soda lake</strain>
    </source>
</reference>
<dbReference type="EMBL" id="KY523104">
    <property type="protein sequence ID" value="QKU35389.1"/>
    <property type="molecule type" value="Genomic_DNA"/>
</dbReference>
<dbReference type="RefSeq" id="YP_010782053.1">
    <property type="nucleotide sequence ID" value="NC_075039.1"/>
</dbReference>
<name>A0A6N1NLG7_9VIRU</name>
<dbReference type="KEGG" id="vg:80518817"/>
<organism evidence="3">
    <name type="scientific">Tupanvirus soda lake</name>
    <dbReference type="NCBI Taxonomy" id="2126985"/>
    <lineage>
        <taxon>Viruses</taxon>
        <taxon>Varidnaviria</taxon>
        <taxon>Bamfordvirae</taxon>
        <taxon>Nucleocytoviricota</taxon>
        <taxon>Megaviricetes</taxon>
        <taxon>Imitervirales</taxon>
        <taxon>Mimiviridae</taxon>
        <taxon>Megamimivirinae</taxon>
        <taxon>Tupanvirus</taxon>
        <taxon>Tupanvirus salinum</taxon>
    </lineage>
</organism>
<feature type="region of interest" description="Disordered" evidence="1">
    <location>
        <begin position="98"/>
        <end position="123"/>
    </location>
</feature>
<dbReference type="GeneID" id="80518817"/>
<keyword evidence="2" id="KW-0472">Membrane</keyword>
<evidence type="ECO:0000256" key="1">
    <source>
        <dbReference type="SAM" id="MobiDB-lite"/>
    </source>
</evidence>
<reference evidence="3" key="1">
    <citation type="submission" date="2017-01" db="EMBL/GenBank/DDBJ databases">
        <authorList>
            <person name="Assis F.L."/>
            <person name="Abrahao J.S."/>
            <person name="Silva L."/>
            <person name="Khalil J.B."/>
            <person name="Rodrigues R."/>
            <person name="Silva L.S."/>
            <person name="Arantes T."/>
            <person name="Boratto P."/>
            <person name="Andrade M."/>
            <person name="Kroon E.G."/>
            <person name="Ribeiro B."/>
            <person name="Bergier I."/>
            <person name="Seligmann H."/>
            <person name="Ghigo E."/>
            <person name="Colson P."/>
            <person name="Levasseur A."/>
            <person name="Raoult D."/>
            <person name="Scola B.L."/>
        </authorList>
    </citation>
    <scope>NUCLEOTIDE SEQUENCE</scope>
    <source>
        <strain evidence="3">Soda lake</strain>
    </source>
</reference>
<accession>A0A6N1NLG7</accession>
<keyword evidence="2" id="KW-0812">Transmembrane</keyword>
<protein>
    <submittedName>
        <fullName evidence="3">Uncharacterized protein</fullName>
    </submittedName>
</protein>
<proteinExistence type="predicted"/>
<feature type="compositionally biased region" description="Low complexity" evidence="1">
    <location>
        <begin position="112"/>
        <end position="123"/>
    </location>
</feature>
<feature type="compositionally biased region" description="Basic residues" evidence="1">
    <location>
        <begin position="98"/>
        <end position="107"/>
    </location>
</feature>
<keyword evidence="2" id="KW-1133">Transmembrane helix</keyword>
<sequence>MFSNITEAWNFDPVKEMTDKLSKGAFRANTDQSEIFNFKSQSNNINQTKVNNAKTNDIISLSDGNSLSLLSENTTGINTLDSDFGSFAPVNFDKYSNKKKQNKNKYSKRYDSISSDSDLSSTDSLEESRCNYSVKHLKKCDRCYDRLKKLVNTKVNRKFDEIILDTKMKQLQNVTAPQFPILQQPQSQPYIQNTPNSNSDSWKETLIIVIGAIIAIFIIFLIVKAMHK</sequence>
<evidence type="ECO:0000256" key="2">
    <source>
        <dbReference type="SAM" id="Phobius"/>
    </source>
</evidence>
<evidence type="ECO:0000313" key="3">
    <source>
        <dbReference type="EMBL" id="QKU35389.1"/>
    </source>
</evidence>
<feature type="transmembrane region" description="Helical" evidence="2">
    <location>
        <begin position="205"/>
        <end position="223"/>
    </location>
</feature>